<accession>A0A9J2PCG4</accession>
<name>A0A9J2PCG4_ASCLU</name>
<evidence type="ECO:0000313" key="1">
    <source>
        <dbReference type="Proteomes" id="UP000036681"/>
    </source>
</evidence>
<reference evidence="2" key="1">
    <citation type="submission" date="2023-03" db="UniProtKB">
        <authorList>
            <consortium name="WormBaseParasite"/>
        </authorList>
    </citation>
    <scope>IDENTIFICATION</scope>
</reference>
<proteinExistence type="predicted"/>
<evidence type="ECO:0000313" key="2">
    <source>
        <dbReference type="WBParaSite" id="ALUE_0000767001-mRNA-1"/>
    </source>
</evidence>
<dbReference type="Proteomes" id="UP000036681">
    <property type="component" value="Unplaced"/>
</dbReference>
<dbReference type="AlphaFoldDB" id="A0A9J2PCG4"/>
<keyword evidence="1" id="KW-1185">Reference proteome</keyword>
<sequence length="108" mass="12552">MNTSLDTMYKIKVIIEKVKKVHLLSYFEAESYQSKKVMLVFFRLRSFVTAARWEEISITLVSAYMDNTQKFPEIASRQKSLSCRGDENQPVKLHNLGFIGKQKRSNDA</sequence>
<protein>
    <submittedName>
        <fullName evidence="2">Uncharacterized protein</fullName>
    </submittedName>
</protein>
<dbReference type="WBParaSite" id="ALUE_0000767001-mRNA-1">
    <property type="protein sequence ID" value="ALUE_0000767001-mRNA-1"/>
    <property type="gene ID" value="ALUE_0000767001"/>
</dbReference>
<organism evidence="1 2">
    <name type="scientific">Ascaris lumbricoides</name>
    <name type="common">Giant roundworm</name>
    <dbReference type="NCBI Taxonomy" id="6252"/>
    <lineage>
        <taxon>Eukaryota</taxon>
        <taxon>Metazoa</taxon>
        <taxon>Ecdysozoa</taxon>
        <taxon>Nematoda</taxon>
        <taxon>Chromadorea</taxon>
        <taxon>Rhabditida</taxon>
        <taxon>Spirurina</taxon>
        <taxon>Ascaridomorpha</taxon>
        <taxon>Ascaridoidea</taxon>
        <taxon>Ascarididae</taxon>
        <taxon>Ascaris</taxon>
    </lineage>
</organism>